<gene>
    <name evidence="7" type="ORF">NPE20_00785</name>
</gene>
<protein>
    <submittedName>
        <fullName evidence="7">Polysaccharide biosynthesis protein</fullName>
    </submittedName>
</protein>
<keyword evidence="4 6" id="KW-1133">Transmembrane helix</keyword>
<evidence type="ECO:0000313" key="8">
    <source>
        <dbReference type="Proteomes" id="UP001204376"/>
    </source>
</evidence>
<feature type="transmembrane region" description="Helical" evidence="6">
    <location>
        <begin position="32"/>
        <end position="50"/>
    </location>
</feature>
<evidence type="ECO:0000256" key="2">
    <source>
        <dbReference type="ARBA" id="ARBA00022475"/>
    </source>
</evidence>
<keyword evidence="8" id="KW-1185">Reference proteome</keyword>
<feature type="transmembrane region" description="Helical" evidence="6">
    <location>
        <begin position="347"/>
        <end position="366"/>
    </location>
</feature>
<dbReference type="EMBL" id="JANHOH010000001">
    <property type="protein sequence ID" value="MCQ6956468.1"/>
    <property type="molecule type" value="Genomic_DNA"/>
</dbReference>
<feature type="transmembrane region" description="Helical" evidence="6">
    <location>
        <begin position="405"/>
        <end position="423"/>
    </location>
</feature>
<evidence type="ECO:0000313" key="7">
    <source>
        <dbReference type="EMBL" id="MCQ6956468.1"/>
    </source>
</evidence>
<feature type="transmembrane region" description="Helical" evidence="6">
    <location>
        <begin position="62"/>
        <end position="83"/>
    </location>
</feature>
<feature type="transmembrane region" description="Helical" evidence="6">
    <location>
        <begin position="378"/>
        <end position="399"/>
    </location>
</feature>
<dbReference type="PANTHER" id="PTHR30250">
    <property type="entry name" value="PST FAMILY PREDICTED COLANIC ACID TRANSPORTER"/>
    <property type="match status" value="1"/>
</dbReference>
<feature type="transmembrane region" description="Helical" evidence="6">
    <location>
        <begin position="103"/>
        <end position="123"/>
    </location>
</feature>
<feature type="transmembrane region" description="Helical" evidence="6">
    <location>
        <begin position="243"/>
        <end position="268"/>
    </location>
</feature>
<feature type="transmembrane region" description="Helical" evidence="6">
    <location>
        <begin position="175"/>
        <end position="200"/>
    </location>
</feature>
<comment type="subcellular location">
    <subcellularLocation>
        <location evidence="1">Cell membrane</location>
        <topology evidence="1">Multi-pass membrane protein</topology>
    </subcellularLocation>
</comment>
<comment type="caution">
    <text evidence="7">The sequence shown here is derived from an EMBL/GenBank/DDBJ whole genome shotgun (WGS) entry which is preliminary data.</text>
</comment>
<dbReference type="PANTHER" id="PTHR30250:SF11">
    <property type="entry name" value="O-ANTIGEN TRANSPORTER-RELATED"/>
    <property type="match status" value="1"/>
</dbReference>
<reference evidence="7 8" key="1">
    <citation type="submission" date="2022-07" db="EMBL/GenBank/DDBJ databases">
        <title>Mucilaginibacter sp. JC4.</title>
        <authorList>
            <person name="Le V."/>
            <person name="Ko S.-R."/>
            <person name="Ahn C.-Y."/>
            <person name="Oh H.-M."/>
        </authorList>
    </citation>
    <scope>NUCLEOTIDE SEQUENCE [LARGE SCALE GENOMIC DNA]</scope>
    <source>
        <strain evidence="7 8">JC4</strain>
    </source>
</reference>
<evidence type="ECO:0000256" key="1">
    <source>
        <dbReference type="ARBA" id="ARBA00004651"/>
    </source>
</evidence>
<keyword evidence="5 6" id="KW-0472">Membrane</keyword>
<dbReference type="InterPro" id="IPR050833">
    <property type="entry name" value="Poly_Biosynth_Transport"/>
</dbReference>
<evidence type="ECO:0000256" key="5">
    <source>
        <dbReference type="ARBA" id="ARBA00023136"/>
    </source>
</evidence>
<feature type="transmembrane region" description="Helical" evidence="6">
    <location>
        <begin position="314"/>
        <end position="335"/>
    </location>
</feature>
<keyword evidence="3 6" id="KW-0812">Transmembrane</keyword>
<proteinExistence type="predicted"/>
<organism evidence="7 8">
    <name type="scientific">Mucilaginibacter aquariorum</name>
    <dbReference type="NCBI Taxonomy" id="2967225"/>
    <lineage>
        <taxon>Bacteria</taxon>
        <taxon>Pseudomonadati</taxon>
        <taxon>Bacteroidota</taxon>
        <taxon>Sphingobacteriia</taxon>
        <taxon>Sphingobacteriales</taxon>
        <taxon>Sphingobacteriaceae</taxon>
        <taxon>Mucilaginibacter</taxon>
    </lineage>
</organism>
<dbReference type="Proteomes" id="UP001204376">
    <property type="component" value="Unassembled WGS sequence"/>
</dbReference>
<evidence type="ECO:0000256" key="3">
    <source>
        <dbReference type="ARBA" id="ARBA00022692"/>
    </source>
</evidence>
<keyword evidence="2" id="KW-1003">Cell membrane</keyword>
<name>A0ABT1SXL6_9SPHI</name>
<feature type="transmembrane region" description="Helical" evidence="6">
    <location>
        <begin position="274"/>
        <end position="294"/>
    </location>
</feature>
<feature type="transmembrane region" description="Helical" evidence="6">
    <location>
        <begin position="130"/>
        <end position="155"/>
    </location>
</feature>
<evidence type="ECO:0000256" key="6">
    <source>
        <dbReference type="SAM" id="Phobius"/>
    </source>
</evidence>
<accession>A0ABT1SXL6</accession>
<evidence type="ECO:0000256" key="4">
    <source>
        <dbReference type="ARBA" id="ARBA00022989"/>
    </source>
</evidence>
<sequence>MRALIQQMYTHPSYNRVLVWTKLISITGSSQLLIQALGLIGGILVIRLLPTQQYGLYTLANAMLGTMIVLADGGISSSVLAQGGKVWQSREKLGSVLATGFNLRKKFAVASLFIALPILLYLLRHHNAGWLTSILIIGALIPAFFTSLSGTLLTVGPSLHQTIAPLQKVQVGVSIGRLLMLLLTLFVFPWAYIAILSASLPQVIGNIRLRKLSAEYADWSQKPDPAIQKEILSIVKRILPGSIYYCLSGQITIWLISIFGSTAAVAQIGALGRLSMMLGLFSAVYTTLIVPRFARLANNKKTLLKKFIQIQLGLSGLFISIVLIVSIFPAQLLWVLGKNYAGLEHELVLSVTGSCISLFAGLLFTISTSRNWAINPLVSIPLTLAAIICGAMLINISTLAGVLKFNLFVSSIEVVIYLVYCISKINKV</sequence>